<dbReference type="SUPFAM" id="SSF48179">
    <property type="entry name" value="6-phosphogluconate dehydrogenase C-terminal domain-like"/>
    <property type="match status" value="1"/>
</dbReference>
<evidence type="ECO:0000259" key="4">
    <source>
        <dbReference type="Pfam" id="PF08125"/>
    </source>
</evidence>
<sequence length="495" mass="54465">MAVRLSRATLGQLSPSVGVPSYRRGELSPGIVHIGVGNFHRAHQAAYLDELFERGLDYDWAIIGTGVRESDAEMGRDLAAQDFLTTVVTQEAAHSQARVTSAMIDFVEPGDAAAIIERLVDPRTRIVSLTVTEGGYYIDPATQAFDPGHPDIVADAADRLASPKTAFGLIAAGLLKRRAAGLPPFTVMSCDNLPGNGHVTADAVTGLVDLIGRDDARWICDSVAFPNGMVDRITPATSDRERQALRDDFGIEDSRPVFCEGFRQWVLEDHFPAGRPRLEEVGVQFVADVAPFEMMKIRILNGGHAAIAYPAGLLDIHFAHEAMQDAQIARFLSALLDDEVIPVVPPVPDTDLADYKRTIERRFANPKIGDTIRRLCFDGSNRQPKFILPTLRDALRASRPMDGLALVSALWCRYCYGETESGQPVAPNDPSWSRLNAQARQARSAPEIWLEMRDIYGNLPDNERFREAFCRALRRIWQSGTRAGIDAYLASRVSA</sequence>
<dbReference type="InterPro" id="IPR013328">
    <property type="entry name" value="6PGD_dom2"/>
</dbReference>
<dbReference type="Pfam" id="PF01232">
    <property type="entry name" value="Mannitol_dh"/>
    <property type="match status" value="1"/>
</dbReference>
<dbReference type="PRINTS" id="PR00084">
    <property type="entry name" value="MTLDHDRGNASE"/>
</dbReference>
<dbReference type="AlphaFoldDB" id="A0A9E7ZRQ8"/>
<dbReference type="Pfam" id="PF08125">
    <property type="entry name" value="Mannitol_dh_C"/>
    <property type="match status" value="1"/>
</dbReference>
<dbReference type="SUPFAM" id="SSF51735">
    <property type="entry name" value="NAD(P)-binding Rossmann-fold domains"/>
    <property type="match status" value="1"/>
</dbReference>
<dbReference type="PANTHER" id="PTHR43362:SF1">
    <property type="entry name" value="MANNITOL DEHYDROGENASE 2-RELATED"/>
    <property type="match status" value="1"/>
</dbReference>
<dbReference type="InterPro" id="IPR008927">
    <property type="entry name" value="6-PGluconate_DH-like_C_sf"/>
</dbReference>
<dbReference type="InterPro" id="IPR050988">
    <property type="entry name" value="Mannitol_DH/Oxidoreductase"/>
</dbReference>
<dbReference type="InterPro" id="IPR000669">
    <property type="entry name" value="Mannitol_DH"/>
</dbReference>
<dbReference type="InterPro" id="IPR036291">
    <property type="entry name" value="NAD(P)-bd_dom_sf"/>
</dbReference>
<dbReference type="InterPro" id="IPR013131">
    <property type="entry name" value="Mannitol_DH_N"/>
</dbReference>
<protein>
    <submittedName>
        <fullName evidence="5">Mannitol dehydrogenase family protein</fullName>
    </submittedName>
</protein>
<dbReference type="InterPro" id="IPR023027">
    <property type="entry name" value="Mannitol_DH_CS"/>
</dbReference>
<dbReference type="Gene3D" id="3.40.50.720">
    <property type="entry name" value="NAD(P)-binding Rossmann-like Domain"/>
    <property type="match status" value="1"/>
</dbReference>
<dbReference type="GO" id="GO:0019594">
    <property type="term" value="P:mannitol metabolic process"/>
    <property type="evidence" value="ECO:0007669"/>
    <property type="project" value="InterPro"/>
</dbReference>
<dbReference type="InterPro" id="IPR013118">
    <property type="entry name" value="Mannitol_DH_C"/>
</dbReference>
<proteinExistence type="predicted"/>
<organism evidence="5">
    <name type="scientific">Bosea sp. NBC_00436</name>
    <dbReference type="NCBI Taxonomy" id="2969620"/>
    <lineage>
        <taxon>Bacteria</taxon>
        <taxon>Pseudomonadati</taxon>
        <taxon>Pseudomonadota</taxon>
        <taxon>Alphaproteobacteria</taxon>
        <taxon>Hyphomicrobiales</taxon>
        <taxon>Boseaceae</taxon>
        <taxon>Bosea</taxon>
    </lineage>
</organism>
<keyword evidence="1" id="KW-0560">Oxidoreductase</keyword>
<evidence type="ECO:0000259" key="3">
    <source>
        <dbReference type="Pfam" id="PF01232"/>
    </source>
</evidence>
<dbReference type="PROSITE" id="PS00974">
    <property type="entry name" value="MANNITOL_DHGENASE"/>
    <property type="match status" value="1"/>
</dbReference>
<name>A0A9E7ZRQ8_9HYPH</name>
<keyword evidence="2" id="KW-0520">NAD</keyword>
<gene>
    <name evidence="5" type="ORF">NWE54_09940</name>
</gene>
<evidence type="ECO:0000256" key="2">
    <source>
        <dbReference type="ARBA" id="ARBA00023027"/>
    </source>
</evidence>
<accession>A0A9E7ZRQ8</accession>
<evidence type="ECO:0000313" key="5">
    <source>
        <dbReference type="EMBL" id="UZF89074.1"/>
    </source>
</evidence>
<feature type="domain" description="Mannitol dehydrogenase N-terminal" evidence="3">
    <location>
        <begin position="30"/>
        <end position="279"/>
    </location>
</feature>
<reference evidence="5" key="1">
    <citation type="submission" date="2022-08" db="EMBL/GenBank/DDBJ databases">
        <title>Complete Genome Sequences of 2 Bosea sp. soil isolates.</title>
        <authorList>
            <person name="Alvarez Arevalo M."/>
            <person name="Sterndorff E.B."/>
            <person name="Faurdal D."/>
            <person name="Joergensen T.S."/>
            <person name="Weber T."/>
        </authorList>
    </citation>
    <scope>NUCLEOTIDE SEQUENCE</scope>
    <source>
        <strain evidence="5">NBC_00436</strain>
    </source>
</reference>
<feature type="domain" description="Mannitol dehydrogenase C-terminal" evidence="4">
    <location>
        <begin position="288"/>
        <end position="477"/>
    </location>
</feature>
<dbReference type="GO" id="GO:0016616">
    <property type="term" value="F:oxidoreductase activity, acting on the CH-OH group of donors, NAD or NADP as acceptor"/>
    <property type="evidence" value="ECO:0007669"/>
    <property type="project" value="TreeGrafter"/>
</dbReference>
<evidence type="ECO:0000256" key="1">
    <source>
        <dbReference type="ARBA" id="ARBA00023002"/>
    </source>
</evidence>
<dbReference type="PANTHER" id="PTHR43362">
    <property type="entry name" value="MANNITOL DEHYDROGENASE DSF1-RELATED"/>
    <property type="match status" value="1"/>
</dbReference>
<dbReference type="Gene3D" id="1.10.1040.10">
    <property type="entry name" value="N-(1-d-carboxylethyl)-l-norvaline Dehydrogenase, domain 2"/>
    <property type="match status" value="1"/>
</dbReference>
<dbReference type="EMBL" id="CP102774">
    <property type="protein sequence ID" value="UZF89074.1"/>
    <property type="molecule type" value="Genomic_DNA"/>
</dbReference>